<keyword evidence="3" id="KW-0411">Iron-sulfur</keyword>
<dbReference type="GO" id="GO:0051536">
    <property type="term" value="F:iron-sulfur cluster binding"/>
    <property type="evidence" value="ECO:0007669"/>
    <property type="project" value="UniProtKB-KW"/>
</dbReference>
<dbReference type="AlphaFoldDB" id="A0A0S7WRL6"/>
<protein>
    <recommendedName>
        <fullName evidence="4">4Fe-4S ferredoxin-type domain-containing protein</fullName>
    </recommendedName>
</protein>
<dbReference type="Proteomes" id="UP000052008">
    <property type="component" value="Unassembled WGS sequence"/>
</dbReference>
<gene>
    <name evidence="5" type="ORF">AMJ39_06840</name>
</gene>
<evidence type="ECO:0000256" key="3">
    <source>
        <dbReference type="ARBA" id="ARBA00023014"/>
    </source>
</evidence>
<dbReference type="STRING" id="1703770.AMJ39_06840"/>
<sequence length="372" mass="40429">MAKLARLQIDDGDVAGAIRGFLAGLLEGPSVGAVMAPRAVPSADNVVQTLITEPEELSGIDVLAPVMPINAARAVSRLTRIAPMDRPVAVVMRPCEIRALVELTKLKQADLENLIIIGFDCYGAQHLRAYAAAKRDGGGSTEEFLNRVSSDLLHESLRSACRVCERPAPETGDLVIGLFGADLNKELLLIATTEKGEALIDGLAAPEEGSDERRREALGEIMAAREKARDEMFASIEGEATGLEGLLAMLAPCINCHNCMTVCPICYCMHCFFDSDTFDLEGWKYLRRAARKGAYRMLPDTVLFHLGRLNHMASSCVACGACEDACPNDIPLLALFKTVGHRVQEAFEYVAGRDLDEPLPLATFREDELEPR</sequence>
<evidence type="ECO:0000313" key="5">
    <source>
        <dbReference type="EMBL" id="KPJ52801.1"/>
    </source>
</evidence>
<dbReference type="InterPro" id="IPR007525">
    <property type="entry name" value="FrhB_FdhB_C"/>
</dbReference>
<evidence type="ECO:0000256" key="1">
    <source>
        <dbReference type="ARBA" id="ARBA00022723"/>
    </source>
</evidence>
<dbReference type="GO" id="GO:0046872">
    <property type="term" value="F:metal ion binding"/>
    <property type="evidence" value="ECO:0007669"/>
    <property type="project" value="UniProtKB-KW"/>
</dbReference>
<keyword evidence="2" id="KW-0408">Iron</keyword>
<comment type="caution">
    <text evidence="5">The sequence shown here is derived from an EMBL/GenBank/DDBJ whole genome shotgun (WGS) entry which is preliminary data.</text>
</comment>
<feature type="domain" description="4Fe-4S ferredoxin-type" evidence="4">
    <location>
        <begin position="307"/>
        <end position="336"/>
    </location>
</feature>
<dbReference type="InterPro" id="IPR017900">
    <property type="entry name" value="4Fe4S_Fe_S_CS"/>
</dbReference>
<dbReference type="EMBL" id="LIZS01000041">
    <property type="protein sequence ID" value="KPJ52801.1"/>
    <property type="molecule type" value="Genomic_DNA"/>
</dbReference>
<evidence type="ECO:0000256" key="2">
    <source>
        <dbReference type="ARBA" id="ARBA00023004"/>
    </source>
</evidence>
<dbReference type="InterPro" id="IPR017896">
    <property type="entry name" value="4Fe4S_Fe-S-bd"/>
</dbReference>
<dbReference type="Gene3D" id="1.10.1060.10">
    <property type="entry name" value="Alpha-helical ferredoxin"/>
    <property type="match status" value="1"/>
</dbReference>
<name>A0A0S7WRL6_UNCT6</name>
<proteinExistence type="predicted"/>
<dbReference type="PROSITE" id="PS00198">
    <property type="entry name" value="4FE4S_FER_1"/>
    <property type="match status" value="1"/>
</dbReference>
<accession>A0A0S7WRL6</accession>
<dbReference type="SUPFAM" id="SSF46548">
    <property type="entry name" value="alpha-helical ferredoxin"/>
    <property type="match status" value="1"/>
</dbReference>
<dbReference type="PROSITE" id="PS51379">
    <property type="entry name" value="4FE4S_FER_2"/>
    <property type="match status" value="1"/>
</dbReference>
<evidence type="ECO:0000313" key="6">
    <source>
        <dbReference type="Proteomes" id="UP000052008"/>
    </source>
</evidence>
<organism evidence="5 6">
    <name type="scientific">candidate division TA06 bacterium DG_24</name>
    <dbReference type="NCBI Taxonomy" id="1703770"/>
    <lineage>
        <taxon>Bacteria</taxon>
        <taxon>Bacteria division TA06</taxon>
    </lineage>
</organism>
<dbReference type="InterPro" id="IPR009051">
    <property type="entry name" value="Helical_ferredxn"/>
</dbReference>
<dbReference type="Pfam" id="PF13183">
    <property type="entry name" value="Fer4_8"/>
    <property type="match status" value="1"/>
</dbReference>
<evidence type="ECO:0000259" key="4">
    <source>
        <dbReference type="PROSITE" id="PS51379"/>
    </source>
</evidence>
<reference evidence="5 6" key="1">
    <citation type="journal article" date="2015" name="Microbiome">
        <title>Genomic resolution of linkages in carbon, nitrogen, and sulfur cycling among widespread estuary sediment bacteria.</title>
        <authorList>
            <person name="Baker B.J."/>
            <person name="Lazar C.S."/>
            <person name="Teske A.P."/>
            <person name="Dick G.J."/>
        </authorList>
    </citation>
    <scope>NUCLEOTIDE SEQUENCE [LARGE SCALE GENOMIC DNA]</scope>
    <source>
        <strain evidence="5">DG_24</strain>
    </source>
</reference>
<dbReference type="Pfam" id="PF04432">
    <property type="entry name" value="FrhB_FdhB_C"/>
    <property type="match status" value="1"/>
</dbReference>
<keyword evidence="1" id="KW-0479">Metal-binding</keyword>